<evidence type="ECO:0000256" key="3">
    <source>
        <dbReference type="ARBA" id="ARBA00022552"/>
    </source>
</evidence>
<evidence type="ECO:0000256" key="6">
    <source>
        <dbReference type="ARBA" id="ARBA00022691"/>
    </source>
</evidence>
<comment type="caution">
    <text evidence="12">The sequence shown here is derived from an EMBL/GenBank/DDBJ whole genome shotgun (WGS) entry which is preliminary data.</text>
</comment>
<dbReference type="PIRSF" id="PIRSF005461">
    <property type="entry name" value="23S_rRNA_mtase"/>
    <property type="match status" value="1"/>
</dbReference>
<keyword evidence="6 10" id="KW-0949">S-adenosyl-L-methionine</keyword>
<dbReference type="Pfam" id="PF01728">
    <property type="entry name" value="FtsJ"/>
    <property type="match status" value="1"/>
</dbReference>
<keyword evidence="7" id="KW-0809">Transit peptide</keyword>
<organism evidence="12 13">
    <name type="scientific">Exocentrus adspersus</name>
    <dbReference type="NCBI Taxonomy" id="1586481"/>
    <lineage>
        <taxon>Eukaryota</taxon>
        <taxon>Metazoa</taxon>
        <taxon>Ecdysozoa</taxon>
        <taxon>Arthropoda</taxon>
        <taxon>Hexapoda</taxon>
        <taxon>Insecta</taxon>
        <taxon>Pterygota</taxon>
        <taxon>Neoptera</taxon>
        <taxon>Endopterygota</taxon>
        <taxon>Coleoptera</taxon>
        <taxon>Polyphaga</taxon>
        <taxon>Cucujiformia</taxon>
        <taxon>Chrysomeloidea</taxon>
        <taxon>Cerambycidae</taxon>
        <taxon>Lamiinae</taxon>
        <taxon>Acanthocinini</taxon>
        <taxon>Exocentrus</taxon>
    </lineage>
</organism>
<evidence type="ECO:0000256" key="1">
    <source>
        <dbReference type="ARBA" id="ARBA00004173"/>
    </source>
</evidence>
<keyword evidence="4" id="KW-0489">Methyltransferase</keyword>
<feature type="domain" description="Ribosomal RNA methyltransferase FtsJ" evidence="11">
    <location>
        <begin position="55"/>
        <end position="240"/>
    </location>
</feature>
<evidence type="ECO:0000256" key="5">
    <source>
        <dbReference type="ARBA" id="ARBA00022679"/>
    </source>
</evidence>
<dbReference type="Gene3D" id="3.40.50.150">
    <property type="entry name" value="Vaccinia Virus protein VP39"/>
    <property type="match status" value="1"/>
</dbReference>
<dbReference type="HAMAP" id="MF_01547">
    <property type="entry name" value="RNA_methyltr_E"/>
    <property type="match status" value="1"/>
</dbReference>
<reference evidence="12 13" key="1">
    <citation type="journal article" date="2023" name="Insect Mol. Biol.">
        <title>Genome sequencing provides insights into the evolution of gene families encoding plant cell wall-degrading enzymes in longhorned beetles.</title>
        <authorList>
            <person name="Shin N.R."/>
            <person name="Okamura Y."/>
            <person name="Kirsch R."/>
            <person name="Pauchet Y."/>
        </authorList>
    </citation>
    <scope>NUCLEOTIDE SEQUENCE [LARGE SCALE GENOMIC DNA]</scope>
    <source>
        <strain evidence="12">EAD_L_NR</strain>
    </source>
</reference>
<evidence type="ECO:0000256" key="9">
    <source>
        <dbReference type="ARBA" id="ARBA00041184"/>
    </source>
</evidence>
<evidence type="ECO:0000256" key="4">
    <source>
        <dbReference type="ARBA" id="ARBA00022603"/>
    </source>
</evidence>
<name>A0AAV8VAB6_9CUCU</name>
<dbReference type="InterPro" id="IPR050082">
    <property type="entry name" value="RNA_methyltr_RlmE"/>
</dbReference>
<dbReference type="PANTHER" id="PTHR10920">
    <property type="entry name" value="RIBOSOMAL RNA METHYLTRANSFERASE"/>
    <property type="match status" value="1"/>
</dbReference>
<accession>A0AAV8VAB6</accession>
<dbReference type="GO" id="GO:1902775">
    <property type="term" value="P:mitochondrial large ribosomal subunit assembly"/>
    <property type="evidence" value="ECO:0007669"/>
    <property type="project" value="UniProtKB-ARBA"/>
</dbReference>
<dbReference type="AlphaFoldDB" id="A0AAV8VAB6"/>
<evidence type="ECO:0000256" key="8">
    <source>
        <dbReference type="ARBA" id="ARBA00023128"/>
    </source>
</evidence>
<dbReference type="InterPro" id="IPR002877">
    <property type="entry name" value="RNA_MeTrfase_FtsJ_dom"/>
</dbReference>
<gene>
    <name evidence="12" type="ORF">NQ315_013016</name>
</gene>
<evidence type="ECO:0000256" key="2">
    <source>
        <dbReference type="ARBA" id="ARBA00009258"/>
    </source>
</evidence>
<proteinExistence type="inferred from homology"/>
<dbReference type="SUPFAM" id="SSF53335">
    <property type="entry name" value="S-adenosyl-L-methionine-dependent methyltransferases"/>
    <property type="match status" value="1"/>
</dbReference>
<dbReference type="InterPro" id="IPR015507">
    <property type="entry name" value="rRNA-MeTfrase_E"/>
</dbReference>
<dbReference type="Proteomes" id="UP001159042">
    <property type="component" value="Unassembled WGS sequence"/>
</dbReference>
<evidence type="ECO:0000313" key="12">
    <source>
        <dbReference type="EMBL" id="KAJ8911162.1"/>
    </source>
</evidence>
<dbReference type="InterPro" id="IPR029063">
    <property type="entry name" value="SAM-dependent_MTases_sf"/>
</dbReference>
<evidence type="ECO:0000256" key="7">
    <source>
        <dbReference type="ARBA" id="ARBA00022946"/>
    </source>
</evidence>
<evidence type="ECO:0000313" key="13">
    <source>
        <dbReference type="Proteomes" id="UP001159042"/>
    </source>
</evidence>
<dbReference type="EMBL" id="JANEYG010000212">
    <property type="protein sequence ID" value="KAJ8911162.1"/>
    <property type="molecule type" value="Genomic_DNA"/>
</dbReference>
<sequence>MLIKPHIRRLSSSVLMLRKITPEDLKTKTKSVSSQQWLSRQLSDPYVEKAKLMNYRCRSAFKLIEIDDRYKFLHPGDTVIDCGAAPGSWTQVAVKRVNSDGDKLEIPKGTVLAIDRQQIYPIKGAMIFGNMDFTSSESQQTLIDSLNGKRADAVISDMAPSATGVRVLDNENIIKLCYIVLRFAVQVSKKNASLLMKLWQCGESKQLENDLAKFYNNVKVVKPNSSRSDSTEVFLLGRDFKGLKNG</sequence>
<keyword evidence="5" id="KW-0808">Transferase</keyword>
<keyword evidence="3" id="KW-0698">rRNA processing</keyword>
<keyword evidence="8" id="KW-0496">Mitochondrion</keyword>
<dbReference type="PANTHER" id="PTHR10920:SF18">
    <property type="entry name" value="RRNA METHYLTRANSFERASE 2, MITOCHONDRIAL"/>
    <property type="match status" value="1"/>
</dbReference>
<dbReference type="GO" id="GO:0005759">
    <property type="term" value="C:mitochondrial matrix"/>
    <property type="evidence" value="ECO:0007669"/>
    <property type="project" value="UniProtKB-ARBA"/>
</dbReference>
<keyword evidence="13" id="KW-1185">Reference proteome</keyword>
<feature type="active site" description="Proton acceptor" evidence="10">
    <location>
        <position position="197"/>
    </location>
</feature>
<protein>
    <recommendedName>
        <fullName evidence="9">rRNA methyltransferase 2, mitochondrial</fullName>
    </recommendedName>
</protein>
<dbReference type="GO" id="GO:0008650">
    <property type="term" value="F:rRNA (uridine-2'-O-)-methyltransferase activity"/>
    <property type="evidence" value="ECO:0007669"/>
    <property type="project" value="TreeGrafter"/>
</dbReference>
<comment type="similarity">
    <text evidence="2">Belongs to the class I-like SAM-binding methyltransferase superfamily. RNA methyltransferase RlmE family.</text>
</comment>
<comment type="subcellular location">
    <subcellularLocation>
        <location evidence="1">Mitochondrion</location>
    </subcellularLocation>
</comment>
<evidence type="ECO:0000259" key="11">
    <source>
        <dbReference type="Pfam" id="PF01728"/>
    </source>
</evidence>
<evidence type="ECO:0000256" key="10">
    <source>
        <dbReference type="PIRSR" id="PIRSR005461-1"/>
    </source>
</evidence>
<dbReference type="FunFam" id="3.40.50.150:FF:000129">
    <property type="entry name" value="Mitochondrial rRNA methyltransferase 2"/>
    <property type="match status" value="1"/>
</dbReference>